<dbReference type="InterPro" id="IPR002937">
    <property type="entry name" value="Amino_oxidase"/>
</dbReference>
<dbReference type="SUPFAM" id="SSF54373">
    <property type="entry name" value="FAD-linked reductases, C-terminal domain"/>
    <property type="match status" value="1"/>
</dbReference>
<dbReference type="Gene3D" id="3.90.660.10">
    <property type="match status" value="1"/>
</dbReference>
<accession>A0ABD3T3Z1</accession>
<dbReference type="AlphaFoldDB" id="A0ABD3T3Z1"/>
<dbReference type="Pfam" id="PF01593">
    <property type="entry name" value="Amino_oxidase"/>
    <property type="match status" value="1"/>
</dbReference>
<comment type="caution">
    <text evidence="2">The sequence shown here is derived from an EMBL/GenBank/DDBJ whole genome shotgun (WGS) entry which is preliminary data.</text>
</comment>
<organism evidence="2 3">
    <name type="scientific">Sinanodonta woodiana</name>
    <name type="common">Chinese pond mussel</name>
    <name type="synonym">Anodonta woodiana</name>
    <dbReference type="NCBI Taxonomy" id="1069815"/>
    <lineage>
        <taxon>Eukaryota</taxon>
        <taxon>Metazoa</taxon>
        <taxon>Spiralia</taxon>
        <taxon>Lophotrochozoa</taxon>
        <taxon>Mollusca</taxon>
        <taxon>Bivalvia</taxon>
        <taxon>Autobranchia</taxon>
        <taxon>Heteroconchia</taxon>
        <taxon>Palaeoheterodonta</taxon>
        <taxon>Unionida</taxon>
        <taxon>Unionoidea</taxon>
        <taxon>Unionidae</taxon>
        <taxon>Unioninae</taxon>
        <taxon>Sinanodonta</taxon>
    </lineage>
</organism>
<protein>
    <recommendedName>
        <fullName evidence="1">Amine oxidase domain-containing protein</fullName>
    </recommendedName>
</protein>
<dbReference type="Proteomes" id="UP001634394">
    <property type="component" value="Unassembled WGS sequence"/>
</dbReference>
<reference evidence="2 3" key="1">
    <citation type="submission" date="2024-11" db="EMBL/GenBank/DDBJ databases">
        <title>Chromosome-level genome assembly of the freshwater bivalve Anodonta woodiana.</title>
        <authorList>
            <person name="Chen X."/>
        </authorList>
    </citation>
    <scope>NUCLEOTIDE SEQUENCE [LARGE SCALE GENOMIC DNA]</scope>
    <source>
        <strain evidence="2">MN2024</strain>
        <tissue evidence="2">Gills</tissue>
    </source>
</reference>
<evidence type="ECO:0000313" key="3">
    <source>
        <dbReference type="Proteomes" id="UP001634394"/>
    </source>
</evidence>
<dbReference type="SUPFAM" id="SSF51905">
    <property type="entry name" value="FAD/NAD(P)-binding domain"/>
    <property type="match status" value="1"/>
</dbReference>
<name>A0ABD3T3Z1_SINWO</name>
<evidence type="ECO:0000313" key="2">
    <source>
        <dbReference type="EMBL" id="KAL3831346.1"/>
    </source>
</evidence>
<dbReference type="Gene3D" id="1.20.1440.240">
    <property type="match status" value="1"/>
</dbReference>
<feature type="domain" description="Amine oxidase" evidence="1">
    <location>
        <begin position="70"/>
        <end position="541"/>
    </location>
</feature>
<sequence length="554" mass="63368">MEKLDLNSKLKEPQPSFIQQEDNEADFYNNILTNGLRYEYAIKSGEKDPDIYKRTQTKYPKHVLIIGAGMSGLVAAYELEQVGHQTTIIELSGRVGGRVKTIHDFSGGLHAEGGAMRLPPNHFLTKHYIDLFQIPTRPFKNKNENGLLHLYGKTITLKEWEEDNGHWTDVFWPGWDKNLTPEEKEKAGIKGILDLYEKTTKSVKNELLANHSKEGWEQWVQKWSKMSMLEFFRSDQHQDPHEPKLRPWTEQAILAYKVSGYLPLLETSMVDHLRDELGGWWIDTLYTPTKGMSDLPEHFILPNKHGWKKDVHLLKRIHFGIRVESVEVDEDTHKVFVKGSNSTTGKEVSIFQGDAVIITLPLTILRQLKLPLAMDQQKALATITYEPSTKVLMQFRERFWQTNVGQGGFTKTDLPIGQIHYPGWDDSEQTSKDRGILVSYTWGQDALIFGAQPKDQAVASAIRILKEIHDEAETYFELGTVQSWFSDPTAQGAFAYLHPYEYIDSMAALRRSHPPIYLAGEAISWANGWIQGALMSGLNAAYNFFSQNEHQHEK</sequence>
<keyword evidence="3" id="KW-1185">Reference proteome</keyword>
<proteinExistence type="predicted"/>
<dbReference type="InterPro" id="IPR050281">
    <property type="entry name" value="Flavin_monoamine_oxidase"/>
</dbReference>
<evidence type="ECO:0000259" key="1">
    <source>
        <dbReference type="Pfam" id="PF01593"/>
    </source>
</evidence>
<gene>
    <name evidence="2" type="ORF">ACJMK2_023104</name>
</gene>
<dbReference type="Gene3D" id="3.50.50.60">
    <property type="entry name" value="FAD/NAD(P)-binding domain"/>
    <property type="match status" value="1"/>
</dbReference>
<dbReference type="InterPro" id="IPR036188">
    <property type="entry name" value="FAD/NAD-bd_sf"/>
</dbReference>
<dbReference type="PANTHER" id="PTHR10742">
    <property type="entry name" value="FLAVIN MONOAMINE OXIDASE"/>
    <property type="match status" value="1"/>
</dbReference>
<dbReference type="PANTHER" id="PTHR10742:SF342">
    <property type="entry name" value="AMINE OXIDASE"/>
    <property type="match status" value="1"/>
</dbReference>
<dbReference type="EMBL" id="JBJQND010000019">
    <property type="protein sequence ID" value="KAL3831346.1"/>
    <property type="molecule type" value="Genomic_DNA"/>
</dbReference>